<evidence type="ECO:0000313" key="2">
    <source>
        <dbReference type="Proteomes" id="UP000581189"/>
    </source>
</evidence>
<dbReference type="EMBL" id="JACJFN010000002">
    <property type="protein sequence ID" value="MBB1519553.1"/>
    <property type="molecule type" value="Genomic_DNA"/>
</dbReference>
<name>A0A7W4DBM6_9GAMM</name>
<gene>
    <name evidence="1" type="ORF">H3H45_09915</name>
</gene>
<keyword evidence="2" id="KW-1185">Reference proteome</keyword>
<dbReference type="PROSITE" id="PS51257">
    <property type="entry name" value="PROKAR_LIPOPROTEIN"/>
    <property type="match status" value="1"/>
</dbReference>
<organism evidence="1 2">
    <name type="scientific">Aquipseudomonas guryensis</name>
    <dbReference type="NCBI Taxonomy" id="2759165"/>
    <lineage>
        <taxon>Bacteria</taxon>
        <taxon>Pseudomonadati</taxon>
        <taxon>Pseudomonadota</taxon>
        <taxon>Gammaproteobacteria</taxon>
        <taxon>Pseudomonadales</taxon>
        <taxon>Pseudomonadaceae</taxon>
        <taxon>Aquipseudomonas</taxon>
    </lineage>
</organism>
<dbReference type="RefSeq" id="WP_182833563.1">
    <property type="nucleotide sequence ID" value="NZ_JACJFN010000002.1"/>
</dbReference>
<proteinExistence type="predicted"/>
<sequence>MKPREKRAGSQYILASSMKALVSPFVLLTLAGCAPTPGSVGPAADYPAGKNQQEFASWAAKPWAFVVSDLNGHRLRSVTLRFTDEPADTCTPGNWKKVVLLDQQTQPSPGFTPDEAAYHVQGSVLTLNLTANFCDVYIEIQGRITPSGFSGQYSFSDLTGIQSLGVVHGAPVRPLRAD</sequence>
<accession>A0A7W4DBM6</accession>
<evidence type="ECO:0000313" key="1">
    <source>
        <dbReference type="EMBL" id="MBB1519553.1"/>
    </source>
</evidence>
<dbReference type="AlphaFoldDB" id="A0A7W4DBM6"/>
<evidence type="ECO:0008006" key="3">
    <source>
        <dbReference type="Google" id="ProtNLM"/>
    </source>
</evidence>
<protein>
    <recommendedName>
        <fullName evidence="3">Lipoprotein</fullName>
    </recommendedName>
</protein>
<comment type="caution">
    <text evidence="1">The sequence shown here is derived from an EMBL/GenBank/DDBJ whole genome shotgun (WGS) entry which is preliminary data.</text>
</comment>
<reference evidence="1 2" key="1">
    <citation type="submission" date="2020-08" db="EMBL/GenBank/DDBJ databases">
        <authorList>
            <person name="Kim C.M."/>
        </authorList>
    </citation>
    <scope>NUCLEOTIDE SEQUENCE [LARGE SCALE GENOMIC DNA]</scope>
    <source>
        <strain evidence="1 2">SR9</strain>
    </source>
</reference>
<dbReference type="Proteomes" id="UP000581189">
    <property type="component" value="Unassembled WGS sequence"/>
</dbReference>